<reference evidence="1 2" key="1">
    <citation type="submission" date="2017-03" db="EMBL/GenBank/DDBJ databases">
        <title>Draft genime sequence of the acidophilic sulfur-oxidizing bacterium Acidithiobacillus sp. SH, isolated from seawater.</title>
        <authorList>
            <person name="Sharmin S."/>
            <person name="Tokuhisa M."/>
            <person name="Kanao T."/>
            <person name="Kamimura K."/>
        </authorList>
    </citation>
    <scope>NUCLEOTIDE SEQUENCE [LARGE SCALE GENOMIC DNA]</scope>
    <source>
        <strain evidence="1 2">SH</strain>
    </source>
</reference>
<protein>
    <recommendedName>
        <fullName evidence="3">GH18 domain-containing protein</fullName>
    </recommendedName>
</protein>
<dbReference type="InterPro" id="IPR017853">
    <property type="entry name" value="GH"/>
</dbReference>
<dbReference type="InParanoid" id="A0A2I1DKW0"/>
<dbReference type="AlphaFoldDB" id="A0A2I1DKW0"/>
<evidence type="ECO:0000313" key="1">
    <source>
        <dbReference type="EMBL" id="PKY10510.1"/>
    </source>
</evidence>
<organism evidence="1 2">
    <name type="scientific">Acidithiobacillus marinus</name>
    <dbReference type="NCBI Taxonomy" id="187490"/>
    <lineage>
        <taxon>Bacteria</taxon>
        <taxon>Pseudomonadati</taxon>
        <taxon>Pseudomonadota</taxon>
        <taxon>Acidithiobacillia</taxon>
        <taxon>Acidithiobacillales</taxon>
        <taxon>Acidithiobacillaceae</taxon>
        <taxon>Acidithiobacillus</taxon>
    </lineage>
</organism>
<dbReference type="Proteomes" id="UP000234329">
    <property type="component" value="Unassembled WGS sequence"/>
</dbReference>
<sequence length="223" mass="25511">MFALKFGFNPIYLSLPDDIDLYRTRMTILQMKRAGQTVYLAGGSPQWIHQDAAENQFENLIEKSNLIHMSGIALDIEPQATTAWNSIDKISIANKYNELMQKIEKISTSKNIPLVATAIPEYKNIKMKNGLTLLESISEKVQFLVLMAYKRSLTGVNHSTWESIKELEKKAVPFWFGVNIYNNEKNYPDIMESSVMLNEALKHNKGFMGIAFNDYSSIRKYLS</sequence>
<accession>A0A2I1DKW0</accession>
<dbReference type="SUPFAM" id="SSF51445">
    <property type="entry name" value="(Trans)glycosidases"/>
    <property type="match status" value="1"/>
</dbReference>
<dbReference type="OrthoDB" id="7054537at2"/>
<evidence type="ECO:0000313" key="2">
    <source>
        <dbReference type="Proteomes" id="UP000234329"/>
    </source>
</evidence>
<dbReference type="RefSeq" id="WP_101538088.1">
    <property type="nucleotide sequence ID" value="NZ_MXAV01000035.1"/>
</dbReference>
<gene>
    <name evidence="1" type="ORF">B1757_09490</name>
</gene>
<name>A0A2I1DKW0_9PROT</name>
<evidence type="ECO:0008006" key="3">
    <source>
        <dbReference type="Google" id="ProtNLM"/>
    </source>
</evidence>
<comment type="caution">
    <text evidence="1">The sequence shown here is derived from an EMBL/GenBank/DDBJ whole genome shotgun (WGS) entry which is preliminary data.</text>
</comment>
<keyword evidence="2" id="KW-1185">Reference proteome</keyword>
<dbReference type="EMBL" id="MXAV01000035">
    <property type="protein sequence ID" value="PKY10510.1"/>
    <property type="molecule type" value="Genomic_DNA"/>
</dbReference>
<proteinExistence type="predicted"/>